<dbReference type="EMBL" id="BORT01000001">
    <property type="protein sequence ID" value="GIO45416.1"/>
    <property type="molecule type" value="Genomic_DNA"/>
</dbReference>
<dbReference type="PROSITE" id="PS51197">
    <property type="entry name" value="HTH_RRF2_2"/>
    <property type="match status" value="1"/>
</dbReference>
<dbReference type="PANTHER" id="PTHR33221">
    <property type="entry name" value="WINGED HELIX-TURN-HELIX TRANSCRIPTIONAL REGULATOR, RRF2 FAMILY"/>
    <property type="match status" value="1"/>
</dbReference>
<evidence type="ECO:0000313" key="2">
    <source>
        <dbReference type="Proteomes" id="UP000682811"/>
    </source>
</evidence>
<keyword evidence="2" id="KW-1185">Reference proteome</keyword>
<dbReference type="InterPro" id="IPR036390">
    <property type="entry name" value="WH_DNA-bd_sf"/>
</dbReference>
<sequence length="161" mass="18193">MHMKTGVEQSVYAILILSMLPEKAVLPGEAISQQLCVSATYFQKLLRKLVSADLIASVPGIKGGFKLKKRIADIRIYDVYLAIEGRQSLYSSSGILNDMLELCEQDRCCLLSELMDEAENAWKSVLKRKTVAHLAEEMQAERFTRQLEALQAWVQEKMVVK</sequence>
<dbReference type="Pfam" id="PF02082">
    <property type="entry name" value="Rrf2"/>
    <property type="match status" value="1"/>
</dbReference>
<evidence type="ECO:0000313" key="1">
    <source>
        <dbReference type="EMBL" id="GIO45416.1"/>
    </source>
</evidence>
<dbReference type="RefSeq" id="WP_194235483.1">
    <property type="nucleotide sequence ID" value="NZ_AP025343.1"/>
</dbReference>
<dbReference type="Gene3D" id="1.10.10.10">
    <property type="entry name" value="Winged helix-like DNA-binding domain superfamily/Winged helix DNA-binding domain"/>
    <property type="match status" value="1"/>
</dbReference>
<proteinExistence type="predicted"/>
<comment type="caution">
    <text evidence="1">The sequence shown here is derived from an EMBL/GenBank/DDBJ whole genome shotgun (WGS) entry which is preliminary data.</text>
</comment>
<dbReference type="PANTHER" id="PTHR33221:SF15">
    <property type="entry name" value="HTH-TYPE TRANSCRIPTIONAL REGULATOR YWGB-RELATED"/>
    <property type="match status" value="1"/>
</dbReference>
<name>A0A920CLS5_9BACL</name>
<dbReference type="SUPFAM" id="SSF46785">
    <property type="entry name" value="Winged helix' DNA-binding domain"/>
    <property type="match status" value="1"/>
</dbReference>
<accession>A0A920CLS5</accession>
<protein>
    <submittedName>
        <fullName evidence="1">Rrf2 family transcriptional regulator</fullName>
    </submittedName>
</protein>
<dbReference type="Proteomes" id="UP000682811">
    <property type="component" value="Unassembled WGS sequence"/>
</dbReference>
<reference evidence="1 2" key="1">
    <citation type="submission" date="2021-03" db="EMBL/GenBank/DDBJ databases">
        <title>Antimicrobial resistance genes in bacteria isolated from Japanese honey, and their potential for conferring macrolide and lincosamide resistance in the American foulbrood pathogen Paenibacillus larvae.</title>
        <authorList>
            <person name="Okamoto M."/>
            <person name="Kumagai M."/>
            <person name="Kanamori H."/>
            <person name="Takamatsu D."/>
        </authorList>
    </citation>
    <scope>NUCLEOTIDE SEQUENCE [LARGE SCALE GENOMIC DNA]</scope>
    <source>
        <strain evidence="1 2">J34TS1</strain>
    </source>
</reference>
<dbReference type="InterPro" id="IPR000944">
    <property type="entry name" value="Tscrpt_reg_Rrf2"/>
</dbReference>
<dbReference type="GO" id="GO:0003700">
    <property type="term" value="F:DNA-binding transcription factor activity"/>
    <property type="evidence" value="ECO:0007669"/>
    <property type="project" value="TreeGrafter"/>
</dbReference>
<dbReference type="GO" id="GO:0005829">
    <property type="term" value="C:cytosol"/>
    <property type="evidence" value="ECO:0007669"/>
    <property type="project" value="TreeGrafter"/>
</dbReference>
<organism evidence="1 2">
    <name type="scientific">Paenibacillus azoreducens</name>
    <dbReference type="NCBI Taxonomy" id="116718"/>
    <lineage>
        <taxon>Bacteria</taxon>
        <taxon>Bacillati</taxon>
        <taxon>Bacillota</taxon>
        <taxon>Bacilli</taxon>
        <taxon>Bacillales</taxon>
        <taxon>Paenibacillaceae</taxon>
        <taxon>Paenibacillus</taxon>
    </lineage>
</organism>
<dbReference type="InterPro" id="IPR036388">
    <property type="entry name" value="WH-like_DNA-bd_sf"/>
</dbReference>
<gene>
    <name evidence="1" type="ORF">J34TS1_01810</name>
</gene>
<dbReference type="AlphaFoldDB" id="A0A920CLS5"/>
<dbReference type="NCBIfam" id="TIGR00738">
    <property type="entry name" value="rrf2_super"/>
    <property type="match status" value="1"/>
</dbReference>